<organism evidence="7 8">
    <name type="scientific">Pochonia chlamydosporia 170</name>
    <dbReference type="NCBI Taxonomy" id="1380566"/>
    <lineage>
        <taxon>Eukaryota</taxon>
        <taxon>Fungi</taxon>
        <taxon>Dikarya</taxon>
        <taxon>Ascomycota</taxon>
        <taxon>Pezizomycotina</taxon>
        <taxon>Sordariomycetes</taxon>
        <taxon>Hypocreomycetidae</taxon>
        <taxon>Hypocreales</taxon>
        <taxon>Clavicipitaceae</taxon>
        <taxon>Pochonia</taxon>
    </lineage>
</organism>
<feature type="domain" description="RING-type" evidence="6">
    <location>
        <begin position="145"/>
        <end position="190"/>
    </location>
</feature>
<evidence type="ECO:0000313" key="8">
    <source>
        <dbReference type="Proteomes" id="UP000078397"/>
    </source>
</evidence>
<evidence type="ECO:0000256" key="3">
    <source>
        <dbReference type="ARBA" id="ARBA00022833"/>
    </source>
</evidence>
<dbReference type="InterPro" id="IPR001841">
    <property type="entry name" value="Znf_RING"/>
</dbReference>
<evidence type="ECO:0000256" key="5">
    <source>
        <dbReference type="SAM" id="MobiDB-lite"/>
    </source>
</evidence>
<dbReference type="PANTHER" id="PTHR45931:SF3">
    <property type="entry name" value="RING ZINC FINGER-CONTAINING PROTEIN"/>
    <property type="match status" value="1"/>
</dbReference>
<dbReference type="PANTHER" id="PTHR45931">
    <property type="entry name" value="SI:CH211-59O9.10"/>
    <property type="match status" value="1"/>
</dbReference>
<dbReference type="OrthoDB" id="8062037at2759"/>
<dbReference type="EMBL" id="LSBJ02000001">
    <property type="protein sequence ID" value="OAQ73878.1"/>
    <property type="molecule type" value="Genomic_DNA"/>
</dbReference>
<protein>
    <submittedName>
        <fullName evidence="7">Zinc finger domain-containing protein, ring-type</fullName>
    </submittedName>
</protein>
<dbReference type="Gene3D" id="3.30.40.10">
    <property type="entry name" value="Zinc/RING finger domain, C3HC4 (zinc finger)"/>
    <property type="match status" value="1"/>
</dbReference>
<keyword evidence="1" id="KW-0479">Metal-binding</keyword>
<dbReference type="RefSeq" id="XP_018149961.1">
    <property type="nucleotide sequence ID" value="XM_018281311.1"/>
</dbReference>
<accession>A0A179G8N0</accession>
<dbReference type="Pfam" id="PF13639">
    <property type="entry name" value="zf-RING_2"/>
    <property type="match status" value="1"/>
</dbReference>
<evidence type="ECO:0000256" key="2">
    <source>
        <dbReference type="ARBA" id="ARBA00022771"/>
    </source>
</evidence>
<keyword evidence="8" id="KW-1185">Reference proteome</keyword>
<dbReference type="GO" id="GO:0008270">
    <property type="term" value="F:zinc ion binding"/>
    <property type="evidence" value="ECO:0007669"/>
    <property type="project" value="UniProtKB-KW"/>
</dbReference>
<proteinExistence type="predicted"/>
<comment type="caution">
    <text evidence="7">The sequence shown here is derived from an EMBL/GenBank/DDBJ whole genome shotgun (WGS) entry which is preliminary data.</text>
</comment>
<dbReference type="STRING" id="1380566.A0A179G8N0"/>
<dbReference type="AlphaFoldDB" id="A0A179G8N0"/>
<dbReference type="Proteomes" id="UP000078397">
    <property type="component" value="Unassembled WGS sequence"/>
</dbReference>
<keyword evidence="2 4" id="KW-0863">Zinc-finger</keyword>
<evidence type="ECO:0000259" key="6">
    <source>
        <dbReference type="PROSITE" id="PS50089"/>
    </source>
</evidence>
<evidence type="ECO:0000256" key="1">
    <source>
        <dbReference type="ARBA" id="ARBA00022723"/>
    </source>
</evidence>
<dbReference type="GO" id="GO:0005634">
    <property type="term" value="C:nucleus"/>
    <property type="evidence" value="ECO:0007669"/>
    <property type="project" value="TreeGrafter"/>
</dbReference>
<dbReference type="PROSITE" id="PS50089">
    <property type="entry name" value="ZF_RING_2"/>
    <property type="match status" value="1"/>
</dbReference>
<sequence length="215" mass="24348">MATQYEGKFSTSPPPSHPNLTLDPTVEHNVQLTEPQSRSRRINMDSFFSLLNRVSDSGTATPHNNPHATPTLPDMANIFRLLQDQMQTLATTAPTTENRTFLMELVDVLDQDILDPPDRLQGVGQEFLDSLDRVSRKKLGEEDDCAICKIPYLEDKYCLVVELPCKGAHQFDLECVGPWLRSKGTCPMCREEMGKKKKVVVEEDEEEDDMDMIYA</sequence>
<name>A0A179G8N0_METCM</name>
<dbReference type="GO" id="GO:0006511">
    <property type="term" value="P:ubiquitin-dependent protein catabolic process"/>
    <property type="evidence" value="ECO:0007669"/>
    <property type="project" value="TreeGrafter"/>
</dbReference>
<dbReference type="KEGG" id="pchm:VFPPC_01484"/>
<feature type="region of interest" description="Disordered" evidence="5">
    <location>
        <begin position="1"/>
        <end position="23"/>
    </location>
</feature>
<gene>
    <name evidence="7" type="ORF">VFPPC_01484</name>
</gene>
<evidence type="ECO:0000256" key="4">
    <source>
        <dbReference type="PROSITE-ProRule" id="PRU00175"/>
    </source>
</evidence>
<dbReference type="SUPFAM" id="SSF57850">
    <property type="entry name" value="RING/U-box"/>
    <property type="match status" value="1"/>
</dbReference>
<dbReference type="GeneID" id="28845305"/>
<reference evidence="7 8" key="1">
    <citation type="journal article" date="2016" name="PLoS Pathog.">
        <title>Biosynthesis of antibiotic leucinostatins in bio-control fungus Purpureocillium lilacinum and their inhibition on phytophthora revealed by genome mining.</title>
        <authorList>
            <person name="Wang G."/>
            <person name="Liu Z."/>
            <person name="Lin R."/>
            <person name="Li E."/>
            <person name="Mao Z."/>
            <person name="Ling J."/>
            <person name="Yang Y."/>
            <person name="Yin W.B."/>
            <person name="Xie B."/>
        </authorList>
    </citation>
    <scope>NUCLEOTIDE SEQUENCE [LARGE SCALE GENOMIC DNA]</scope>
    <source>
        <strain evidence="7">170</strain>
    </source>
</reference>
<dbReference type="GO" id="GO:0061630">
    <property type="term" value="F:ubiquitin protein ligase activity"/>
    <property type="evidence" value="ECO:0007669"/>
    <property type="project" value="TreeGrafter"/>
</dbReference>
<dbReference type="InterPro" id="IPR013083">
    <property type="entry name" value="Znf_RING/FYVE/PHD"/>
</dbReference>
<dbReference type="InterPro" id="IPR051834">
    <property type="entry name" value="RING_finger_E3_ligase"/>
</dbReference>
<evidence type="ECO:0000313" key="7">
    <source>
        <dbReference type="EMBL" id="OAQ73878.1"/>
    </source>
</evidence>
<keyword evidence="3" id="KW-0862">Zinc</keyword>